<feature type="binding site" evidence="22">
    <location>
        <position position="23"/>
    </location>
    <ligand>
        <name>ATP</name>
        <dbReference type="ChEBI" id="CHEBI:30616"/>
    </ligand>
</feature>
<dbReference type="OrthoDB" id="9796011at2"/>
<dbReference type="GO" id="GO:0005886">
    <property type="term" value="C:plasma membrane"/>
    <property type="evidence" value="ECO:0007669"/>
    <property type="project" value="UniProtKB-SubCell"/>
</dbReference>
<evidence type="ECO:0000256" key="14">
    <source>
        <dbReference type="ARBA" id="ARBA00022842"/>
    </source>
</evidence>
<evidence type="ECO:0000256" key="10">
    <source>
        <dbReference type="ARBA" id="ARBA00022723"/>
    </source>
</evidence>
<evidence type="ECO:0000256" key="24">
    <source>
        <dbReference type="RuleBase" id="RU363065"/>
    </source>
</evidence>
<feature type="binding site" evidence="22">
    <location>
        <position position="35"/>
    </location>
    <ligand>
        <name>ATP</name>
        <dbReference type="ChEBI" id="CHEBI:30616"/>
    </ligand>
</feature>
<feature type="binding site" evidence="22">
    <location>
        <begin position="92"/>
        <end position="94"/>
    </location>
    <ligand>
        <name>ATP</name>
        <dbReference type="ChEBI" id="CHEBI:30616"/>
    </ligand>
</feature>
<evidence type="ECO:0000256" key="18">
    <source>
        <dbReference type="ARBA" id="ARBA00023209"/>
    </source>
</evidence>
<dbReference type="Gene3D" id="1.10.287.3610">
    <property type="match status" value="1"/>
</dbReference>
<evidence type="ECO:0000256" key="20">
    <source>
        <dbReference type="PIRSR" id="PIRSR600829-1"/>
    </source>
</evidence>
<feature type="binding site" evidence="21">
    <location>
        <position position="76"/>
    </location>
    <ligand>
        <name>substrate</name>
    </ligand>
</feature>
<comment type="function">
    <text evidence="24">Catalyzes the ATP-dependent phosphorylation of sn-l,2-diacylglycerol (DAG) to phosphatidic acid. Involved in the recycling of diacylglycerol produced as a by-product during membrane-derived oligosaccharide (MDO) biosynthesis.</text>
</comment>
<keyword evidence="10 23" id="KW-0479">Metal-binding</keyword>
<feature type="transmembrane region" description="Helical" evidence="24">
    <location>
        <begin position="63"/>
        <end position="82"/>
    </location>
</feature>
<keyword evidence="8 24" id="KW-0808">Transferase</keyword>
<gene>
    <name evidence="25" type="ORF">E4L96_20280</name>
</gene>
<evidence type="ECO:0000313" key="25">
    <source>
        <dbReference type="EMBL" id="TFW13214.1"/>
    </source>
</evidence>
<comment type="subcellular location">
    <subcellularLocation>
        <location evidence="1 24">Cell inner membrane</location>
        <topology evidence="1 24">Multi-pass membrane protein</topology>
    </subcellularLocation>
</comment>
<comment type="cofactor">
    <cofactor evidence="23">
        <name>Mg(2+)</name>
        <dbReference type="ChEBI" id="CHEBI:18420"/>
    </cofactor>
    <text evidence="23">Mn(2+), Zn(2+), Cd(2+) and Co(2+) support activity to lesser extents.</text>
</comment>
<dbReference type="AlphaFoldDB" id="A0A4Y9RVV2"/>
<evidence type="ECO:0000256" key="21">
    <source>
        <dbReference type="PIRSR" id="PIRSR600829-2"/>
    </source>
</evidence>
<accession>A0A4Y9RVV2</accession>
<keyword evidence="16 24" id="KW-0443">Lipid metabolism</keyword>
<dbReference type="EC" id="2.7.1.107" evidence="3 24"/>
<evidence type="ECO:0000256" key="17">
    <source>
        <dbReference type="ARBA" id="ARBA00023136"/>
    </source>
</evidence>
<keyword evidence="7 24" id="KW-0997">Cell inner membrane</keyword>
<keyword evidence="12 24" id="KW-0418">Kinase</keyword>
<name>A0A4Y9RVV2_9BURK</name>
<reference evidence="25 26" key="1">
    <citation type="submission" date="2019-03" db="EMBL/GenBank/DDBJ databases">
        <title>Draft Genome Sequence of Massilia arenosa sp. nov., a Novel Massilia Species Isolated from a Sandy-loam Maize Soil.</title>
        <authorList>
            <person name="Raths R."/>
            <person name="Peta V."/>
            <person name="Bucking H."/>
        </authorList>
    </citation>
    <scope>NUCLEOTIDE SEQUENCE [LARGE SCALE GENOMIC DNA]</scope>
    <source>
        <strain evidence="25 26">MC02</strain>
    </source>
</reference>
<evidence type="ECO:0000256" key="1">
    <source>
        <dbReference type="ARBA" id="ARBA00004429"/>
    </source>
</evidence>
<keyword evidence="18" id="KW-0594">Phospholipid biosynthesis</keyword>
<feature type="binding site" evidence="23">
    <location>
        <position position="35"/>
    </location>
    <ligand>
        <name>a divalent metal cation</name>
        <dbReference type="ChEBI" id="CHEBI:60240"/>
    </ligand>
</feature>
<feature type="binding site" evidence="21">
    <location>
        <position position="16"/>
    </location>
    <ligand>
        <name>substrate</name>
    </ligand>
</feature>
<keyword evidence="6" id="KW-0444">Lipid biosynthesis</keyword>
<sequence length="128" mass="14177">MDHPISEFKSKSGLRRIFSAMSYSLDGFKAAWLHEHAFRQELVVVVIGTVVALGLAISPFEKLVLIVALLFVLIVELINSAIEAIVDRISLERHPLSKRAKDLGSAAVMLAFIIAALTWATVLVNRFY</sequence>
<keyword evidence="26" id="KW-1185">Reference proteome</keyword>
<dbReference type="Proteomes" id="UP000298438">
    <property type="component" value="Unassembled WGS sequence"/>
</dbReference>
<organism evidence="25 26">
    <name type="scientific">Zemynaea arenosa</name>
    <dbReference type="NCBI Taxonomy" id="2561931"/>
    <lineage>
        <taxon>Bacteria</taxon>
        <taxon>Pseudomonadati</taxon>
        <taxon>Pseudomonadota</taxon>
        <taxon>Betaproteobacteria</taxon>
        <taxon>Burkholderiales</taxon>
        <taxon>Oxalobacteraceae</taxon>
        <taxon>Telluria group</taxon>
        <taxon>Zemynaea</taxon>
    </lineage>
</organism>
<dbReference type="GO" id="GO:0005524">
    <property type="term" value="F:ATP binding"/>
    <property type="evidence" value="ECO:0007669"/>
    <property type="project" value="UniProtKB-KW"/>
</dbReference>
<dbReference type="InterPro" id="IPR033718">
    <property type="entry name" value="DAGK_prok"/>
</dbReference>
<dbReference type="EMBL" id="SPVF01000253">
    <property type="protein sequence ID" value="TFW13214.1"/>
    <property type="molecule type" value="Genomic_DNA"/>
</dbReference>
<evidence type="ECO:0000256" key="6">
    <source>
        <dbReference type="ARBA" id="ARBA00022516"/>
    </source>
</evidence>
<evidence type="ECO:0000256" key="9">
    <source>
        <dbReference type="ARBA" id="ARBA00022692"/>
    </source>
</evidence>
<dbReference type="Pfam" id="PF01219">
    <property type="entry name" value="DAGK_prokar"/>
    <property type="match status" value="1"/>
</dbReference>
<dbReference type="GO" id="GO:0006654">
    <property type="term" value="P:phosphatidic acid biosynthetic process"/>
    <property type="evidence" value="ECO:0007669"/>
    <property type="project" value="InterPro"/>
</dbReference>
<evidence type="ECO:0000256" key="15">
    <source>
        <dbReference type="ARBA" id="ARBA00022989"/>
    </source>
</evidence>
<keyword evidence="9 24" id="KW-0812">Transmembrane</keyword>
<proteinExistence type="inferred from homology"/>
<keyword evidence="19 24" id="KW-1208">Phospholipid metabolism</keyword>
<dbReference type="PANTHER" id="PTHR34299">
    <property type="entry name" value="DIACYLGLYCEROL KINASE"/>
    <property type="match status" value="1"/>
</dbReference>
<evidence type="ECO:0000256" key="8">
    <source>
        <dbReference type="ARBA" id="ARBA00022679"/>
    </source>
</evidence>
<comment type="similarity">
    <text evidence="2 24">Belongs to the bacterial diacylglycerol kinase family.</text>
</comment>
<keyword evidence="5" id="KW-1003">Cell membrane</keyword>
<feature type="transmembrane region" description="Helical" evidence="24">
    <location>
        <begin position="103"/>
        <end position="124"/>
    </location>
</feature>
<evidence type="ECO:0000256" key="2">
    <source>
        <dbReference type="ARBA" id="ARBA00005967"/>
    </source>
</evidence>
<keyword evidence="11 22" id="KW-0547">Nucleotide-binding</keyword>
<evidence type="ECO:0000256" key="12">
    <source>
        <dbReference type="ARBA" id="ARBA00022777"/>
    </source>
</evidence>
<evidence type="ECO:0000256" key="22">
    <source>
        <dbReference type="PIRSR" id="PIRSR600829-3"/>
    </source>
</evidence>
<keyword evidence="13 22" id="KW-0067">ATP-binding</keyword>
<protein>
    <recommendedName>
        <fullName evidence="4 24">Diacylglycerol kinase</fullName>
        <ecNumber evidence="3 24">2.7.1.107</ecNumber>
    </recommendedName>
</protein>
<dbReference type="GO" id="GO:0004143">
    <property type="term" value="F:ATP-dependent diacylglycerol kinase activity"/>
    <property type="evidence" value="ECO:0007669"/>
    <property type="project" value="UniProtKB-EC"/>
</dbReference>
<feature type="active site" description="Proton acceptor" evidence="20">
    <location>
        <position position="76"/>
    </location>
</feature>
<evidence type="ECO:0000256" key="5">
    <source>
        <dbReference type="ARBA" id="ARBA00022475"/>
    </source>
</evidence>
<feature type="binding site" evidence="23">
    <location>
        <position position="83"/>
    </location>
    <ligand>
        <name>a divalent metal cation</name>
        <dbReference type="ChEBI" id="CHEBI:60240"/>
    </ligand>
</feature>
<dbReference type="PANTHER" id="PTHR34299:SF1">
    <property type="entry name" value="DIACYLGLYCEROL KINASE"/>
    <property type="match status" value="1"/>
</dbReference>
<evidence type="ECO:0000256" key="3">
    <source>
        <dbReference type="ARBA" id="ARBA00012133"/>
    </source>
</evidence>
<evidence type="ECO:0000256" key="11">
    <source>
        <dbReference type="ARBA" id="ARBA00022741"/>
    </source>
</evidence>
<feature type="binding site" evidence="22">
    <location>
        <begin position="101"/>
        <end position="102"/>
    </location>
    <ligand>
        <name>ATP</name>
        <dbReference type="ChEBI" id="CHEBI:30616"/>
    </ligand>
</feature>
<comment type="catalytic activity">
    <reaction evidence="24">
        <text>a 1,2-diacyl-sn-glycerol + ATP = a 1,2-diacyl-sn-glycero-3-phosphate + ADP + H(+)</text>
        <dbReference type="Rhea" id="RHEA:10272"/>
        <dbReference type="ChEBI" id="CHEBI:15378"/>
        <dbReference type="ChEBI" id="CHEBI:17815"/>
        <dbReference type="ChEBI" id="CHEBI:30616"/>
        <dbReference type="ChEBI" id="CHEBI:58608"/>
        <dbReference type="ChEBI" id="CHEBI:456216"/>
        <dbReference type="EC" id="2.7.1.107"/>
    </reaction>
</comment>
<evidence type="ECO:0000256" key="19">
    <source>
        <dbReference type="ARBA" id="ARBA00023264"/>
    </source>
</evidence>
<evidence type="ECO:0000256" key="7">
    <source>
        <dbReference type="ARBA" id="ARBA00022519"/>
    </source>
</evidence>
<evidence type="ECO:0000313" key="26">
    <source>
        <dbReference type="Proteomes" id="UP000298438"/>
    </source>
</evidence>
<evidence type="ECO:0000256" key="13">
    <source>
        <dbReference type="ARBA" id="ARBA00022840"/>
    </source>
</evidence>
<dbReference type="RefSeq" id="WP_135209033.1">
    <property type="nucleotide sequence ID" value="NZ_SPVF01000253.1"/>
</dbReference>
<dbReference type="InterPro" id="IPR036945">
    <property type="entry name" value="DAGK_sf"/>
</dbReference>
<evidence type="ECO:0000256" key="23">
    <source>
        <dbReference type="PIRSR" id="PIRSR600829-4"/>
    </source>
</evidence>
<feature type="binding site" evidence="22">
    <location>
        <position position="83"/>
    </location>
    <ligand>
        <name>ATP</name>
        <dbReference type="ChEBI" id="CHEBI:30616"/>
    </ligand>
</feature>
<feature type="binding site" evidence="21">
    <location>
        <begin position="37"/>
        <end position="41"/>
    </location>
    <ligand>
        <name>substrate</name>
    </ligand>
</feature>
<evidence type="ECO:0000256" key="16">
    <source>
        <dbReference type="ARBA" id="ARBA00023098"/>
    </source>
</evidence>
<evidence type="ECO:0000256" key="4">
    <source>
        <dbReference type="ARBA" id="ARBA00017575"/>
    </source>
</evidence>
<feature type="transmembrane region" description="Helical" evidence="24">
    <location>
        <begin position="38"/>
        <end position="57"/>
    </location>
</feature>
<dbReference type="PROSITE" id="PS01069">
    <property type="entry name" value="DAGK_PROKAR"/>
    <property type="match status" value="1"/>
</dbReference>
<keyword evidence="14 23" id="KW-0460">Magnesium</keyword>
<comment type="caution">
    <text evidence="25">The sequence shown here is derived from an EMBL/GenBank/DDBJ whole genome shotgun (WGS) entry which is preliminary data.</text>
</comment>
<dbReference type="GO" id="GO:0046872">
    <property type="term" value="F:metal ion binding"/>
    <property type="evidence" value="ECO:0007669"/>
    <property type="project" value="UniProtKB-KW"/>
</dbReference>
<feature type="binding site" evidence="22">
    <location>
        <position position="16"/>
    </location>
    <ligand>
        <name>ATP</name>
        <dbReference type="ChEBI" id="CHEBI:30616"/>
    </ligand>
</feature>
<feature type="binding site" evidence="21">
    <location>
        <position position="105"/>
    </location>
    <ligand>
        <name>substrate</name>
    </ligand>
</feature>
<keyword evidence="15 24" id="KW-1133">Transmembrane helix</keyword>
<keyword evidence="17 24" id="KW-0472">Membrane</keyword>
<dbReference type="CDD" id="cd14264">
    <property type="entry name" value="DAGK_IM"/>
    <property type="match status" value="1"/>
</dbReference>
<dbReference type="InterPro" id="IPR000829">
    <property type="entry name" value="DAGK"/>
</dbReference>